<evidence type="ECO:0000313" key="5">
    <source>
        <dbReference type="Proteomes" id="UP001415857"/>
    </source>
</evidence>
<name>A0AAP0X1W1_LIQFO</name>
<evidence type="ECO:0000313" key="4">
    <source>
        <dbReference type="EMBL" id="KAK9287032.1"/>
    </source>
</evidence>
<dbReference type="InterPro" id="IPR050667">
    <property type="entry name" value="PPR-containing_protein"/>
</dbReference>
<dbReference type="PROSITE" id="PS51375">
    <property type="entry name" value="PPR"/>
    <property type="match status" value="2"/>
</dbReference>
<dbReference type="PANTHER" id="PTHR47939:SF13">
    <property type="entry name" value="OS03G0201400 PROTEIN"/>
    <property type="match status" value="1"/>
</dbReference>
<evidence type="ECO:0000256" key="3">
    <source>
        <dbReference type="PROSITE-ProRule" id="PRU00708"/>
    </source>
</evidence>
<dbReference type="Proteomes" id="UP001415857">
    <property type="component" value="Unassembled WGS sequence"/>
</dbReference>
<comment type="caution">
    <text evidence="4">The sequence shown here is derived from an EMBL/GenBank/DDBJ whole genome shotgun (WGS) entry which is preliminary data.</text>
</comment>
<proteinExistence type="inferred from homology"/>
<dbReference type="Pfam" id="PF01535">
    <property type="entry name" value="PPR"/>
    <property type="match status" value="2"/>
</dbReference>
<evidence type="ECO:0000256" key="2">
    <source>
        <dbReference type="ARBA" id="ARBA00022737"/>
    </source>
</evidence>
<feature type="repeat" description="PPR" evidence="3">
    <location>
        <begin position="50"/>
        <end position="84"/>
    </location>
</feature>
<dbReference type="InterPro" id="IPR011990">
    <property type="entry name" value="TPR-like_helical_dom_sf"/>
</dbReference>
<evidence type="ECO:0000256" key="1">
    <source>
        <dbReference type="ARBA" id="ARBA00007626"/>
    </source>
</evidence>
<keyword evidence="5" id="KW-1185">Reference proteome</keyword>
<organism evidence="4 5">
    <name type="scientific">Liquidambar formosana</name>
    <name type="common">Formosan gum</name>
    <dbReference type="NCBI Taxonomy" id="63359"/>
    <lineage>
        <taxon>Eukaryota</taxon>
        <taxon>Viridiplantae</taxon>
        <taxon>Streptophyta</taxon>
        <taxon>Embryophyta</taxon>
        <taxon>Tracheophyta</taxon>
        <taxon>Spermatophyta</taxon>
        <taxon>Magnoliopsida</taxon>
        <taxon>eudicotyledons</taxon>
        <taxon>Gunneridae</taxon>
        <taxon>Pentapetalae</taxon>
        <taxon>Saxifragales</taxon>
        <taxon>Altingiaceae</taxon>
        <taxon>Liquidambar</taxon>
    </lineage>
</organism>
<evidence type="ECO:0008006" key="6">
    <source>
        <dbReference type="Google" id="ProtNLM"/>
    </source>
</evidence>
<protein>
    <recommendedName>
        <fullName evidence="6">Pentatricopeptide repeat-containing protein</fullName>
    </recommendedName>
</protein>
<keyword evidence="2" id="KW-0677">Repeat</keyword>
<comment type="similarity">
    <text evidence="1">Belongs to the PPR family. P subfamily.</text>
</comment>
<dbReference type="Pfam" id="PF12854">
    <property type="entry name" value="PPR_1"/>
    <property type="match status" value="1"/>
</dbReference>
<dbReference type="PANTHER" id="PTHR47939">
    <property type="entry name" value="MEMBRANE-ASSOCIATED SALT-INDUCIBLE PROTEIN-LIKE"/>
    <property type="match status" value="1"/>
</dbReference>
<dbReference type="InterPro" id="IPR002885">
    <property type="entry name" value="PPR_rpt"/>
</dbReference>
<accession>A0AAP0X1W1</accession>
<gene>
    <name evidence="4" type="ORF">L1049_015440</name>
</gene>
<feature type="repeat" description="PPR" evidence="3">
    <location>
        <begin position="85"/>
        <end position="119"/>
    </location>
</feature>
<sequence length="164" mass="18645">MVDSKERGKRNPLSYNSGESQMVHESHWAERIDEAMEFLKEMKEIECRADFITFNVILGGLCRQGGFEEALGMLERLPYEGVYLKKASYRIVLNFLFKEGEMEKATELLGLMLGRGFLPHFATSNELLVCLYEAGKADDAARVLFGLVEMGFNRSPIHGLLWLS</sequence>
<reference evidence="4 5" key="1">
    <citation type="journal article" date="2024" name="Plant J.">
        <title>Genome sequences and population genomics reveal climatic adaptation and genomic divergence between two closely related sweetgum species.</title>
        <authorList>
            <person name="Xu W.Q."/>
            <person name="Ren C.Q."/>
            <person name="Zhang X.Y."/>
            <person name="Comes H.P."/>
            <person name="Liu X.H."/>
            <person name="Li Y.G."/>
            <person name="Kettle C.J."/>
            <person name="Jalonen R."/>
            <person name="Gaisberger H."/>
            <person name="Ma Y.Z."/>
            <person name="Qiu Y.X."/>
        </authorList>
    </citation>
    <scope>NUCLEOTIDE SEQUENCE [LARGE SCALE GENOMIC DNA]</scope>
    <source>
        <strain evidence="4">Hangzhou</strain>
    </source>
</reference>
<dbReference type="EMBL" id="JBBPBK010000004">
    <property type="protein sequence ID" value="KAK9287032.1"/>
    <property type="molecule type" value="Genomic_DNA"/>
</dbReference>
<dbReference type="Gene3D" id="1.25.40.10">
    <property type="entry name" value="Tetratricopeptide repeat domain"/>
    <property type="match status" value="1"/>
</dbReference>
<dbReference type="NCBIfam" id="TIGR00756">
    <property type="entry name" value="PPR"/>
    <property type="match status" value="2"/>
</dbReference>
<dbReference type="AlphaFoldDB" id="A0AAP0X1W1"/>